<protein>
    <submittedName>
        <fullName evidence="2">Uncharacterized protein</fullName>
    </submittedName>
</protein>
<evidence type="ECO:0000256" key="1">
    <source>
        <dbReference type="SAM" id="MobiDB-lite"/>
    </source>
</evidence>
<comment type="caution">
    <text evidence="2">The sequence shown here is derived from an EMBL/GenBank/DDBJ whole genome shotgun (WGS) entry which is preliminary data.</text>
</comment>
<dbReference type="EMBL" id="JBBNAE010000002">
    <property type="protein sequence ID" value="KAK9145451.1"/>
    <property type="molecule type" value="Genomic_DNA"/>
</dbReference>
<dbReference type="AlphaFoldDB" id="A0AAP0PLS1"/>
<dbReference type="PANTHER" id="PTHR35751:SF3">
    <property type="entry name" value="OS06G0530200 PROTEIN"/>
    <property type="match status" value="1"/>
</dbReference>
<feature type="region of interest" description="Disordered" evidence="1">
    <location>
        <begin position="80"/>
        <end position="99"/>
    </location>
</feature>
<dbReference type="Proteomes" id="UP001417504">
    <property type="component" value="Unassembled WGS sequence"/>
</dbReference>
<name>A0AAP0PLS1_9MAGN</name>
<accession>A0AAP0PLS1</accession>
<dbReference type="PANTHER" id="PTHR35751">
    <property type="match status" value="1"/>
</dbReference>
<gene>
    <name evidence="2" type="ORF">Sjap_005354</name>
</gene>
<sequence>MITTAYAMGVDHFYVPNVDGMHSARNFVFGANHFSYFGLFGVMLFKKLKPNLSSLRWWLILQGSASQPQSAAASTSSKTFFSGSTSNASVGGKASLQPKRAPVSNDEIEAILFCWVDAFDRFGSENPAESENGT</sequence>
<reference evidence="2 3" key="1">
    <citation type="submission" date="2024-01" db="EMBL/GenBank/DDBJ databases">
        <title>Genome assemblies of Stephania.</title>
        <authorList>
            <person name="Yang L."/>
        </authorList>
    </citation>
    <scope>NUCLEOTIDE SEQUENCE [LARGE SCALE GENOMIC DNA]</scope>
    <source>
        <strain evidence="2">QJT</strain>
        <tissue evidence="2">Leaf</tissue>
    </source>
</reference>
<organism evidence="2 3">
    <name type="scientific">Stephania japonica</name>
    <dbReference type="NCBI Taxonomy" id="461633"/>
    <lineage>
        <taxon>Eukaryota</taxon>
        <taxon>Viridiplantae</taxon>
        <taxon>Streptophyta</taxon>
        <taxon>Embryophyta</taxon>
        <taxon>Tracheophyta</taxon>
        <taxon>Spermatophyta</taxon>
        <taxon>Magnoliopsida</taxon>
        <taxon>Ranunculales</taxon>
        <taxon>Menispermaceae</taxon>
        <taxon>Menispermoideae</taxon>
        <taxon>Cissampelideae</taxon>
        <taxon>Stephania</taxon>
    </lineage>
</organism>
<proteinExistence type="predicted"/>
<evidence type="ECO:0000313" key="3">
    <source>
        <dbReference type="Proteomes" id="UP001417504"/>
    </source>
</evidence>
<keyword evidence="3" id="KW-1185">Reference proteome</keyword>
<evidence type="ECO:0000313" key="2">
    <source>
        <dbReference type="EMBL" id="KAK9145451.1"/>
    </source>
</evidence>